<dbReference type="GO" id="GO:0008374">
    <property type="term" value="F:O-acyltransferase activity"/>
    <property type="evidence" value="ECO:0007669"/>
    <property type="project" value="InterPro"/>
</dbReference>
<protein>
    <recommendedName>
        <fullName evidence="7">Wax synthase domain-containing protein</fullName>
    </recommendedName>
</protein>
<evidence type="ECO:0000313" key="8">
    <source>
        <dbReference type="EMBL" id="EMD33236.1"/>
    </source>
</evidence>
<feature type="domain" description="Wax synthase" evidence="7">
    <location>
        <begin position="123"/>
        <end position="208"/>
    </location>
</feature>
<evidence type="ECO:0000259" key="7">
    <source>
        <dbReference type="Pfam" id="PF13813"/>
    </source>
</evidence>
<comment type="subcellular location">
    <subcellularLocation>
        <location evidence="1">Membrane</location>
        <topology evidence="1">Multi-pass membrane protein</topology>
    </subcellularLocation>
</comment>
<evidence type="ECO:0000256" key="3">
    <source>
        <dbReference type="ARBA" id="ARBA00022679"/>
    </source>
</evidence>
<dbReference type="GO" id="GO:0006629">
    <property type="term" value="P:lipid metabolic process"/>
    <property type="evidence" value="ECO:0007669"/>
    <property type="project" value="InterPro"/>
</dbReference>
<comment type="similarity">
    <text evidence="2">Belongs to the wax synthase family.</text>
</comment>
<name>M2R2W2_CERS8</name>
<dbReference type="STRING" id="914234.M2R2W2"/>
<evidence type="ECO:0000313" key="9">
    <source>
        <dbReference type="Proteomes" id="UP000016930"/>
    </source>
</evidence>
<evidence type="ECO:0000256" key="2">
    <source>
        <dbReference type="ARBA" id="ARBA00007282"/>
    </source>
</evidence>
<keyword evidence="9" id="KW-1185">Reference proteome</keyword>
<keyword evidence="5" id="KW-1133">Transmembrane helix</keyword>
<evidence type="ECO:0000256" key="4">
    <source>
        <dbReference type="ARBA" id="ARBA00022692"/>
    </source>
</evidence>
<gene>
    <name evidence="8" type="ORF">CERSUDRAFT_87546</name>
</gene>
<organism evidence="8 9">
    <name type="scientific">Ceriporiopsis subvermispora (strain B)</name>
    <name type="common">White-rot fungus</name>
    <name type="synonym">Gelatoporia subvermispora</name>
    <dbReference type="NCBI Taxonomy" id="914234"/>
    <lineage>
        <taxon>Eukaryota</taxon>
        <taxon>Fungi</taxon>
        <taxon>Dikarya</taxon>
        <taxon>Basidiomycota</taxon>
        <taxon>Agaricomycotina</taxon>
        <taxon>Agaricomycetes</taxon>
        <taxon>Polyporales</taxon>
        <taxon>Gelatoporiaceae</taxon>
        <taxon>Gelatoporia</taxon>
    </lineage>
</organism>
<sequence length="288" mass="32745">MPFHRRVYWVLCIGHCPRGVGWNWQVANVPSPPQDTHRVFVRKQLLRLMRCFLLLDIAQSYIHLNPLFARSGIEARSIASQGYGMRCLSIVAWGYTPYGMITMQYSLLAAVHVGLGYSDPESWPDLFGVWRDAYTVRRFWGRTWHQLIRRFVSAYGKLACHSLGFEQGTTASSYTQLYVAFLVSGIMHSGGDLMLGPAYLGASLPFFMLQSVAISIEDGVFALANRWRAESALREVGRVVGYVWVLVWFSVSMPCYVDWAVRAGLGRSEVLPVSPIRYLYGMILRWTI</sequence>
<dbReference type="AlphaFoldDB" id="M2R2W2"/>
<dbReference type="EMBL" id="KB445807">
    <property type="protein sequence ID" value="EMD33236.1"/>
    <property type="molecule type" value="Genomic_DNA"/>
</dbReference>
<dbReference type="PANTHER" id="PTHR31595">
    <property type="entry name" value="LONG-CHAIN-ALCOHOL O-FATTY-ACYLTRANSFERASE 3-RELATED"/>
    <property type="match status" value="1"/>
</dbReference>
<dbReference type="InterPro" id="IPR044851">
    <property type="entry name" value="Wax_synthase"/>
</dbReference>
<keyword evidence="6" id="KW-0472">Membrane</keyword>
<dbReference type="InterPro" id="IPR032805">
    <property type="entry name" value="Wax_synthase_dom"/>
</dbReference>
<dbReference type="PANTHER" id="PTHR31595:SF67">
    <property type="entry name" value="WAX SYNTHASE DOMAIN-CONTAINING PROTEIN"/>
    <property type="match status" value="1"/>
</dbReference>
<evidence type="ECO:0000256" key="5">
    <source>
        <dbReference type="ARBA" id="ARBA00022989"/>
    </source>
</evidence>
<evidence type="ECO:0000256" key="1">
    <source>
        <dbReference type="ARBA" id="ARBA00004141"/>
    </source>
</evidence>
<evidence type="ECO:0000256" key="6">
    <source>
        <dbReference type="ARBA" id="ARBA00023136"/>
    </source>
</evidence>
<dbReference type="Proteomes" id="UP000016930">
    <property type="component" value="Unassembled WGS sequence"/>
</dbReference>
<dbReference type="GO" id="GO:0016020">
    <property type="term" value="C:membrane"/>
    <property type="evidence" value="ECO:0007669"/>
    <property type="project" value="UniProtKB-SubCell"/>
</dbReference>
<keyword evidence="4" id="KW-0812">Transmembrane</keyword>
<keyword evidence="3" id="KW-0808">Transferase</keyword>
<accession>M2R2W2</accession>
<proteinExistence type="inferred from homology"/>
<dbReference type="HOGENOM" id="CLU_032731_1_1_1"/>
<dbReference type="Pfam" id="PF13813">
    <property type="entry name" value="MBOAT_2"/>
    <property type="match status" value="1"/>
</dbReference>
<reference evidence="8 9" key="1">
    <citation type="journal article" date="2012" name="Proc. Natl. Acad. Sci. U.S.A.">
        <title>Comparative genomics of Ceriporiopsis subvermispora and Phanerochaete chrysosporium provide insight into selective ligninolysis.</title>
        <authorList>
            <person name="Fernandez-Fueyo E."/>
            <person name="Ruiz-Duenas F.J."/>
            <person name="Ferreira P."/>
            <person name="Floudas D."/>
            <person name="Hibbett D.S."/>
            <person name="Canessa P."/>
            <person name="Larrondo L.F."/>
            <person name="James T.Y."/>
            <person name="Seelenfreund D."/>
            <person name="Lobos S."/>
            <person name="Polanco R."/>
            <person name="Tello M."/>
            <person name="Honda Y."/>
            <person name="Watanabe T."/>
            <person name="Watanabe T."/>
            <person name="Ryu J.S."/>
            <person name="Kubicek C.P."/>
            <person name="Schmoll M."/>
            <person name="Gaskell J."/>
            <person name="Hammel K.E."/>
            <person name="St John F.J."/>
            <person name="Vanden Wymelenberg A."/>
            <person name="Sabat G."/>
            <person name="Splinter BonDurant S."/>
            <person name="Syed K."/>
            <person name="Yadav J.S."/>
            <person name="Doddapaneni H."/>
            <person name="Subramanian V."/>
            <person name="Lavin J.L."/>
            <person name="Oguiza J.A."/>
            <person name="Perez G."/>
            <person name="Pisabarro A.G."/>
            <person name="Ramirez L."/>
            <person name="Santoyo F."/>
            <person name="Master E."/>
            <person name="Coutinho P.M."/>
            <person name="Henrissat B."/>
            <person name="Lombard V."/>
            <person name="Magnuson J.K."/>
            <person name="Kuees U."/>
            <person name="Hori C."/>
            <person name="Igarashi K."/>
            <person name="Samejima M."/>
            <person name="Held B.W."/>
            <person name="Barry K.W."/>
            <person name="LaButti K.M."/>
            <person name="Lapidus A."/>
            <person name="Lindquist E.A."/>
            <person name="Lucas S.M."/>
            <person name="Riley R."/>
            <person name="Salamov A.A."/>
            <person name="Hoffmeister D."/>
            <person name="Schwenk D."/>
            <person name="Hadar Y."/>
            <person name="Yarden O."/>
            <person name="de Vries R.P."/>
            <person name="Wiebenga A."/>
            <person name="Stenlid J."/>
            <person name="Eastwood D."/>
            <person name="Grigoriev I.V."/>
            <person name="Berka R.M."/>
            <person name="Blanchette R.A."/>
            <person name="Kersten P."/>
            <person name="Martinez A.T."/>
            <person name="Vicuna R."/>
            <person name="Cullen D."/>
        </authorList>
    </citation>
    <scope>NUCLEOTIDE SEQUENCE [LARGE SCALE GENOMIC DNA]</scope>
    <source>
        <strain evidence="8 9">B</strain>
    </source>
</reference>
<dbReference type="OrthoDB" id="1077582at2759"/>